<feature type="domain" description="SGF29 C-terminal" evidence="2">
    <location>
        <begin position="223"/>
        <end position="359"/>
    </location>
</feature>
<accession>R8BXP7</accession>
<dbReference type="Pfam" id="PF07039">
    <property type="entry name" value="SGF29_Tudor"/>
    <property type="match status" value="1"/>
</dbReference>
<dbReference type="RefSeq" id="XP_007911049.1">
    <property type="nucleotide sequence ID" value="XM_007912858.1"/>
</dbReference>
<dbReference type="InterPro" id="IPR037802">
    <property type="entry name" value="SGF29"/>
</dbReference>
<sequence>MSSQRSRNARGPNRNGGGQGEEFALWQQAKDDLKDAVDLINGSNENTRSIVAQDEYMTKNKGTMNVESEERKYEDLMRKGVRNSEQAVAKLQSIRDNLAILRAVQKGKEDAETAAGSAAASSRTGALHSGPGRNASRAGARDREREREKDPASLYDFDGAGDSPIPSPIGGHTRKLGGSSGGTASDRSGNRDSVPPRGGDRDTPAKADSVEPQFPGAGAAQRSKVSFIKGQDVAFKPKPTTANESTDWYLGKVQQVLGEGKSRRYKVKDEDPDIPPEQRQEYRTSASSMIPIPSAGAELSELDKGKTVLALYPDSTTFYKAEVMGTDAATGKVNLRFEGEENSGTLQVVERRFVVEYRN</sequence>
<proteinExistence type="predicted"/>
<dbReference type="eggNOG" id="KOG3038">
    <property type="taxonomic scope" value="Eukaryota"/>
</dbReference>
<feature type="compositionally biased region" description="Basic and acidic residues" evidence="1">
    <location>
        <begin position="198"/>
        <end position="209"/>
    </location>
</feature>
<keyword evidence="4" id="KW-1185">Reference proteome</keyword>
<gene>
    <name evidence="3" type="ORF">UCRPA7_261</name>
</gene>
<dbReference type="PANTHER" id="PTHR21539">
    <property type="entry name" value="SAGA-ASSOCIATED FACTOR 29"/>
    <property type="match status" value="1"/>
</dbReference>
<name>R8BXP7_PHAM7</name>
<dbReference type="PANTHER" id="PTHR21539:SF0">
    <property type="entry name" value="SAGA-ASSOCIATED FACTOR 29"/>
    <property type="match status" value="1"/>
</dbReference>
<evidence type="ECO:0000256" key="1">
    <source>
        <dbReference type="SAM" id="MobiDB-lite"/>
    </source>
</evidence>
<dbReference type="AlphaFoldDB" id="R8BXP7"/>
<dbReference type="PROSITE" id="PS51518">
    <property type="entry name" value="SGF29_C"/>
    <property type="match status" value="1"/>
</dbReference>
<dbReference type="CDD" id="cd20393">
    <property type="entry name" value="Tudor_SGF29_rpt1"/>
    <property type="match status" value="1"/>
</dbReference>
<feature type="compositionally biased region" description="Low complexity" evidence="1">
    <location>
        <begin position="113"/>
        <end position="126"/>
    </location>
</feature>
<dbReference type="Gene3D" id="2.30.30.140">
    <property type="match status" value="2"/>
</dbReference>
<feature type="region of interest" description="Disordered" evidence="1">
    <location>
        <begin position="106"/>
        <end position="223"/>
    </location>
</feature>
<dbReference type="HOGENOM" id="CLU_023535_1_1_1"/>
<evidence type="ECO:0000313" key="3">
    <source>
        <dbReference type="EMBL" id="EOO04176.1"/>
    </source>
</evidence>
<dbReference type="Proteomes" id="UP000014074">
    <property type="component" value="Unassembled WGS sequence"/>
</dbReference>
<feature type="compositionally biased region" description="Basic and acidic residues" evidence="1">
    <location>
        <begin position="139"/>
        <end position="151"/>
    </location>
</feature>
<dbReference type="GeneID" id="19322877"/>
<dbReference type="InterPro" id="IPR010750">
    <property type="entry name" value="SGF29_tudor-like_dom"/>
</dbReference>
<evidence type="ECO:0000313" key="4">
    <source>
        <dbReference type="Proteomes" id="UP000014074"/>
    </source>
</evidence>
<protein>
    <submittedName>
        <fullName evidence="3">Putative saga complex subunit sgf29 protein</fullName>
    </submittedName>
</protein>
<dbReference type="KEGG" id="tmn:UCRPA7_261"/>
<reference evidence="4" key="1">
    <citation type="journal article" date="2013" name="Genome Announc.">
        <title>Draft genome sequence of the ascomycete Phaeoacremonium aleophilum strain UCR-PA7, a causal agent of the esca disease complex in grapevines.</title>
        <authorList>
            <person name="Blanco-Ulate B."/>
            <person name="Rolshausen P."/>
            <person name="Cantu D."/>
        </authorList>
    </citation>
    <scope>NUCLEOTIDE SEQUENCE [LARGE SCALE GENOMIC DNA]</scope>
    <source>
        <strain evidence="4">UCR-PA7</strain>
    </source>
</reference>
<feature type="region of interest" description="Disordered" evidence="1">
    <location>
        <begin position="1"/>
        <end position="27"/>
    </location>
</feature>
<dbReference type="GO" id="GO:0000124">
    <property type="term" value="C:SAGA complex"/>
    <property type="evidence" value="ECO:0007669"/>
    <property type="project" value="InterPro"/>
</dbReference>
<dbReference type="OrthoDB" id="10265994at2759"/>
<organism evidence="3 4">
    <name type="scientific">Phaeoacremonium minimum (strain UCR-PA7)</name>
    <name type="common">Esca disease fungus</name>
    <name type="synonym">Togninia minima</name>
    <dbReference type="NCBI Taxonomy" id="1286976"/>
    <lineage>
        <taxon>Eukaryota</taxon>
        <taxon>Fungi</taxon>
        <taxon>Dikarya</taxon>
        <taxon>Ascomycota</taxon>
        <taxon>Pezizomycotina</taxon>
        <taxon>Sordariomycetes</taxon>
        <taxon>Sordariomycetidae</taxon>
        <taxon>Togniniales</taxon>
        <taxon>Togniniaceae</taxon>
        <taxon>Phaeoacremonium</taxon>
    </lineage>
</organism>
<dbReference type="InterPro" id="IPR047288">
    <property type="entry name" value="Tudor_SGF29_rpt1"/>
</dbReference>
<evidence type="ECO:0000259" key="2">
    <source>
        <dbReference type="PROSITE" id="PS51518"/>
    </source>
</evidence>
<dbReference type="EMBL" id="KB932793">
    <property type="protein sequence ID" value="EOO04176.1"/>
    <property type="molecule type" value="Genomic_DNA"/>
</dbReference>